<keyword evidence="2" id="KW-1185">Reference proteome</keyword>
<sequence>MLRGVNWPEAEDFKQTLREKVGFLEAVQGQNPAYYLQAGRPDLGNPFALLVASQHRTVRPQNQNDRVYGIMQIYDLKLGKSSPSHMGDRAYTLEELKDQLGAALVTKYPIASQLIFQSKDCPDWKAWRANSAMRLPSEALTHWKYLTQRKHQVGKVEDYGYSARLEWTRNHPKYGKPRSLLIGCTLENGKLEEPLMDSEDTGATRYWKLDGMGIALILHAAGHDHNSTLHARMGVLLWKFWWLCEIAGDLPGSTLDFLQGRGEGWVEEEGYYG</sequence>
<accession>A0ABR1T4U0</accession>
<reference evidence="1 2" key="1">
    <citation type="submission" date="2023-01" db="EMBL/GenBank/DDBJ databases">
        <title>Analysis of 21 Apiospora genomes using comparative genomics revels a genus with tremendous synthesis potential of carbohydrate active enzymes and secondary metabolites.</title>
        <authorList>
            <person name="Sorensen T."/>
        </authorList>
    </citation>
    <scope>NUCLEOTIDE SEQUENCE [LARGE SCALE GENOMIC DNA]</scope>
    <source>
        <strain evidence="1 2">CBS 135458</strain>
    </source>
</reference>
<protein>
    <submittedName>
        <fullName evidence="1">Uncharacterized protein</fullName>
    </submittedName>
</protein>
<proteinExistence type="predicted"/>
<organism evidence="1 2">
    <name type="scientific">Apiospora phragmitis</name>
    <dbReference type="NCBI Taxonomy" id="2905665"/>
    <lineage>
        <taxon>Eukaryota</taxon>
        <taxon>Fungi</taxon>
        <taxon>Dikarya</taxon>
        <taxon>Ascomycota</taxon>
        <taxon>Pezizomycotina</taxon>
        <taxon>Sordariomycetes</taxon>
        <taxon>Xylariomycetidae</taxon>
        <taxon>Amphisphaeriales</taxon>
        <taxon>Apiosporaceae</taxon>
        <taxon>Apiospora</taxon>
    </lineage>
</organism>
<dbReference type="Proteomes" id="UP001480595">
    <property type="component" value="Unassembled WGS sequence"/>
</dbReference>
<name>A0ABR1T4U0_9PEZI</name>
<dbReference type="GeneID" id="92099072"/>
<comment type="caution">
    <text evidence="1">The sequence shown here is derived from an EMBL/GenBank/DDBJ whole genome shotgun (WGS) entry which is preliminary data.</text>
</comment>
<gene>
    <name evidence="1" type="ORF">PG994_014600</name>
</gene>
<evidence type="ECO:0000313" key="2">
    <source>
        <dbReference type="Proteomes" id="UP001480595"/>
    </source>
</evidence>
<evidence type="ECO:0000313" key="1">
    <source>
        <dbReference type="EMBL" id="KAK8041593.1"/>
    </source>
</evidence>
<dbReference type="EMBL" id="JAQQWL010000015">
    <property type="protein sequence ID" value="KAK8041593.1"/>
    <property type="molecule type" value="Genomic_DNA"/>
</dbReference>
<dbReference type="RefSeq" id="XP_066709138.1">
    <property type="nucleotide sequence ID" value="XM_066866009.1"/>
</dbReference>